<gene>
    <name evidence="1" type="ORF">ALC53_08617</name>
</gene>
<dbReference type="EMBL" id="KQ976547">
    <property type="protein sequence ID" value="KYM80916.1"/>
    <property type="molecule type" value="Genomic_DNA"/>
</dbReference>
<evidence type="ECO:0000313" key="2">
    <source>
        <dbReference type="Proteomes" id="UP000078540"/>
    </source>
</evidence>
<proteinExistence type="predicted"/>
<organism evidence="1 2">
    <name type="scientific">Atta colombica</name>
    <dbReference type="NCBI Taxonomy" id="520822"/>
    <lineage>
        <taxon>Eukaryota</taxon>
        <taxon>Metazoa</taxon>
        <taxon>Ecdysozoa</taxon>
        <taxon>Arthropoda</taxon>
        <taxon>Hexapoda</taxon>
        <taxon>Insecta</taxon>
        <taxon>Pterygota</taxon>
        <taxon>Neoptera</taxon>
        <taxon>Endopterygota</taxon>
        <taxon>Hymenoptera</taxon>
        <taxon>Apocrita</taxon>
        <taxon>Aculeata</taxon>
        <taxon>Formicoidea</taxon>
        <taxon>Formicidae</taxon>
        <taxon>Myrmicinae</taxon>
        <taxon>Atta</taxon>
    </lineage>
</organism>
<accession>A0A151I208</accession>
<dbReference type="Proteomes" id="UP000078540">
    <property type="component" value="Unassembled WGS sequence"/>
</dbReference>
<reference evidence="1 2" key="1">
    <citation type="submission" date="2015-09" db="EMBL/GenBank/DDBJ databases">
        <title>Atta colombica WGS genome.</title>
        <authorList>
            <person name="Nygaard S."/>
            <person name="Hu H."/>
            <person name="Boomsma J."/>
            <person name="Zhang G."/>
        </authorList>
    </citation>
    <scope>NUCLEOTIDE SEQUENCE [LARGE SCALE GENOMIC DNA]</scope>
    <source>
        <strain evidence="1">Treedump-2</strain>
        <tissue evidence="1">Whole body</tissue>
    </source>
</reference>
<keyword evidence="2" id="KW-1185">Reference proteome</keyword>
<protein>
    <submittedName>
        <fullName evidence="1">Uncharacterized protein</fullName>
    </submittedName>
</protein>
<dbReference type="AlphaFoldDB" id="A0A151I208"/>
<name>A0A151I208_9HYME</name>
<sequence>MLPGSEYLLLRCRVQGVGVVNVGYMVTEKEKGERERERRASEKERGYVGWLVEKARDKAVVVAAGWVDLYVAGVEGARVSLTAVAAATAAATTAAAIGGGRRTMGERTGHTGNLPGELHHSGYHGTPETLAVPNCSLIPTGRYIVWVSASASGAYRIQRSEGMFGRLFPLDIKPWQVPLCHGGQEYKRTVPISASINPFSLIRISPLIAVSHTGPLLPP</sequence>
<evidence type="ECO:0000313" key="1">
    <source>
        <dbReference type="EMBL" id="KYM80916.1"/>
    </source>
</evidence>